<name>A0A0T6B7N9_9SCAR</name>
<dbReference type="Proteomes" id="UP000051574">
    <property type="component" value="Unassembled WGS sequence"/>
</dbReference>
<dbReference type="PANTHER" id="PTHR45712:SF1">
    <property type="entry name" value="NEPHROCAN"/>
    <property type="match status" value="1"/>
</dbReference>
<dbReference type="SMART" id="SM00369">
    <property type="entry name" value="LRR_TYP"/>
    <property type="match status" value="6"/>
</dbReference>
<dbReference type="OrthoDB" id="1421090at2759"/>
<keyword evidence="4" id="KW-1185">Reference proteome</keyword>
<gene>
    <name evidence="3" type="ORF">AMK59_3018</name>
</gene>
<reference evidence="3 4" key="1">
    <citation type="submission" date="2015-09" db="EMBL/GenBank/DDBJ databases">
        <title>Draft genome of the scarab beetle Oryctes borbonicus.</title>
        <authorList>
            <person name="Meyer J.M."/>
            <person name="Markov G.V."/>
            <person name="Baskaran P."/>
            <person name="Herrmann M."/>
            <person name="Sommer R.J."/>
            <person name="Roedelsperger C."/>
        </authorList>
    </citation>
    <scope>NUCLEOTIDE SEQUENCE [LARGE SCALE GENOMIC DNA]</scope>
    <source>
        <strain evidence="3">OB123</strain>
        <tissue evidence="3">Whole animal</tissue>
    </source>
</reference>
<organism evidence="3 4">
    <name type="scientific">Oryctes borbonicus</name>
    <dbReference type="NCBI Taxonomy" id="1629725"/>
    <lineage>
        <taxon>Eukaryota</taxon>
        <taxon>Metazoa</taxon>
        <taxon>Ecdysozoa</taxon>
        <taxon>Arthropoda</taxon>
        <taxon>Hexapoda</taxon>
        <taxon>Insecta</taxon>
        <taxon>Pterygota</taxon>
        <taxon>Neoptera</taxon>
        <taxon>Endopterygota</taxon>
        <taxon>Coleoptera</taxon>
        <taxon>Polyphaga</taxon>
        <taxon>Scarabaeiformia</taxon>
        <taxon>Scarabaeidae</taxon>
        <taxon>Dynastinae</taxon>
        <taxon>Oryctes</taxon>
    </lineage>
</organism>
<accession>A0A0T6B7N9</accession>
<dbReference type="SMART" id="SM00365">
    <property type="entry name" value="LRR_SD22"/>
    <property type="match status" value="5"/>
</dbReference>
<comment type="caution">
    <text evidence="3">The sequence shown here is derived from an EMBL/GenBank/DDBJ whole genome shotgun (WGS) entry which is preliminary data.</text>
</comment>
<dbReference type="InterPro" id="IPR032675">
    <property type="entry name" value="LRR_dom_sf"/>
</dbReference>
<dbReference type="InterPro" id="IPR050333">
    <property type="entry name" value="SLRP"/>
</dbReference>
<dbReference type="EMBL" id="LJIG01009309">
    <property type="protein sequence ID" value="KRT83337.1"/>
    <property type="molecule type" value="Genomic_DNA"/>
</dbReference>
<dbReference type="PANTHER" id="PTHR45712">
    <property type="entry name" value="AGAP008170-PA"/>
    <property type="match status" value="1"/>
</dbReference>
<dbReference type="PROSITE" id="PS51450">
    <property type="entry name" value="LRR"/>
    <property type="match status" value="2"/>
</dbReference>
<dbReference type="FunFam" id="3.80.10.10:FF:001164">
    <property type="entry name" value="GH01279p"/>
    <property type="match status" value="1"/>
</dbReference>
<keyword evidence="2" id="KW-0677">Repeat</keyword>
<proteinExistence type="predicted"/>
<dbReference type="GO" id="GO:0005615">
    <property type="term" value="C:extracellular space"/>
    <property type="evidence" value="ECO:0007669"/>
    <property type="project" value="TreeGrafter"/>
</dbReference>
<dbReference type="AlphaFoldDB" id="A0A0T6B7N9"/>
<evidence type="ECO:0000256" key="2">
    <source>
        <dbReference type="ARBA" id="ARBA00022737"/>
    </source>
</evidence>
<dbReference type="SUPFAM" id="SSF52058">
    <property type="entry name" value="L domain-like"/>
    <property type="match status" value="1"/>
</dbReference>
<evidence type="ECO:0000313" key="3">
    <source>
        <dbReference type="EMBL" id="KRT83337.1"/>
    </source>
</evidence>
<protein>
    <submittedName>
        <fullName evidence="3">Uncharacterized protein</fullName>
    </submittedName>
</protein>
<dbReference type="Pfam" id="PF00560">
    <property type="entry name" value="LRR_1"/>
    <property type="match status" value="1"/>
</dbReference>
<evidence type="ECO:0000256" key="1">
    <source>
        <dbReference type="ARBA" id="ARBA00022614"/>
    </source>
</evidence>
<evidence type="ECO:0000313" key="4">
    <source>
        <dbReference type="Proteomes" id="UP000051574"/>
    </source>
</evidence>
<dbReference type="Pfam" id="PF13855">
    <property type="entry name" value="LRR_8"/>
    <property type="match status" value="2"/>
</dbReference>
<dbReference type="PRINTS" id="PR00019">
    <property type="entry name" value="LEURICHRPT"/>
</dbReference>
<dbReference type="InterPro" id="IPR003591">
    <property type="entry name" value="Leu-rich_rpt_typical-subtyp"/>
</dbReference>
<feature type="non-terminal residue" evidence="3">
    <location>
        <position position="1"/>
    </location>
</feature>
<sequence length="474" mass="54969">TFVCVPFVLYFLKEYQMDTMQILFSFLLLHLSTIASTKERRGVRIPKIKAYSGTHKIDTNCEHLKFRNEIFIACPSIKRDVTEIEVTIELERSVRIVCTRENVQFVDFRVVVGKISEFKSRKCNLVDQLAQIFTKWNISGVEVLNIENFSREDLVLRKKQFDNVNVSQVKAVYMHRSNVIGIEADTFQKFINLETISFKWNKITTFPRLSYLRKLRTIDFEWNKLTALNESIFINMSALTALELRNNQMKYLPEKLLYPLTRLTDLGLTDLIEIPTDFFHMNRALNILILSFLNLSSIFEDVFANLTNLTVLSLTDTSLETLPEDLLMNQASLHKLQLQRNRFRALPGGIFRNLLNLKYLDLASNQITSIGTNFCNGMSRLQTLDLSKNKISDISANAFKNVRFQLVDLSYNNLSNNRAGTAFMNQTHTTTLNLSHNLYRSIPHVLERSAVYLNMSYNQLETIDVSETRIFLFK</sequence>
<keyword evidence="1" id="KW-0433">Leucine-rich repeat</keyword>
<dbReference type="Gene3D" id="3.80.10.10">
    <property type="entry name" value="Ribonuclease Inhibitor"/>
    <property type="match status" value="2"/>
</dbReference>
<dbReference type="InterPro" id="IPR001611">
    <property type="entry name" value="Leu-rich_rpt"/>
</dbReference>